<dbReference type="GO" id="GO:0008610">
    <property type="term" value="P:lipid biosynthetic process"/>
    <property type="evidence" value="ECO:0007669"/>
    <property type="project" value="UniProtKB-ARBA"/>
</dbReference>
<evidence type="ECO:0000256" key="2">
    <source>
        <dbReference type="ARBA" id="ARBA00005102"/>
    </source>
</evidence>
<dbReference type="InterPro" id="IPR041698">
    <property type="entry name" value="Methyltransf_25"/>
</dbReference>
<dbReference type="Pfam" id="PF00550">
    <property type="entry name" value="PP-binding"/>
    <property type="match status" value="1"/>
</dbReference>
<dbReference type="SUPFAM" id="SSF56801">
    <property type="entry name" value="Acetyl-CoA synthetase-like"/>
    <property type="match status" value="1"/>
</dbReference>
<dbReference type="SUPFAM" id="SSF53335">
    <property type="entry name" value="S-adenosyl-L-methionine-dependent methyltransferases"/>
    <property type="match status" value="1"/>
</dbReference>
<dbReference type="FunFam" id="3.30.300.30:FF:000010">
    <property type="entry name" value="Enterobactin synthetase component F"/>
    <property type="match status" value="1"/>
</dbReference>
<dbReference type="InterPro" id="IPR045851">
    <property type="entry name" value="AMP-bd_C_sf"/>
</dbReference>
<dbReference type="GO" id="GO:0043041">
    <property type="term" value="P:amino acid activation for nonribosomal peptide biosynthetic process"/>
    <property type="evidence" value="ECO:0007669"/>
    <property type="project" value="TreeGrafter"/>
</dbReference>
<dbReference type="InterPro" id="IPR042099">
    <property type="entry name" value="ANL_N_sf"/>
</dbReference>
<name>A0AA37BL90_9ACTN</name>
<evidence type="ECO:0000256" key="5">
    <source>
        <dbReference type="ARBA" id="ARBA00022450"/>
    </source>
</evidence>
<keyword evidence="7" id="KW-0436">Ligase</keyword>
<dbReference type="InterPro" id="IPR020845">
    <property type="entry name" value="AMP-binding_CS"/>
</dbReference>
<dbReference type="FunFam" id="3.30.559.30:FF:000006">
    <property type="entry name" value="Yersiniabactin polyketide/non-ribosomal peptide synthetase"/>
    <property type="match status" value="1"/>
</dbReference>
<feature type="compositionally biased region" description="Low complexity" evidence="9">
    <location>
        <begin position="107"/>
        <end position="128"/>
    </location>
</feature>
<dbReference type="SUPFAM" id="SSF47336">
    <property type="entry name" value="ACP-like"/>
    <property type="match status" value="1"/>
</dbReference>
<dbReference type="Pfam" id="PF13193">
    <property type="entry name" value="AMP-binding_C"/>
    <property type="match status" value="1"/>
</dbReference>
<evidence type="ECO:0000256" key="6">
    <source>
        <dbReference type="ARBA" id="ARBA00022553"/>
    </source>
</evidence>
<sequence>MAIKIIDHDGRATVPEHLDLPVDRSRTGDAGADGTSGAAAGYVSVPVPVEGRTATWWTAVFLAFLHRYSGATEITLTGPDGLAHRYGVTAADSVRVLAARVTTRPVGGDASTAGGRAADGAAEGAADGTGERRAETRGVTVALTTAEHGGGVRADLTLLVTGDGAVLLAAGDLWLPETAERMARHLATLASAARRAADVPVAELPLLDAAERRRLLVEWNATDAAWPDGDYPALVAARAAATPDVPAVVHGTRVITFGELNAQANRIANFLRRVGADTGERVGLLCPRGADFVVAVLGILKSGAAVVPLDPINPDARIAQMAEDARPLAVLAPEALLERVPGGVRAVRVDAPEFDAEPAEAPAVELTGDAVSHLIYTSGSTGRPKAVLERHGALVNLVHWTGRAYGVRPGDRASWLSTPGFAVQLMEWMPYLALGVTVCVGEAEDRTPEQVRDWLVAERVTHTMLVAALAERVWPLEWPAQAALRVMVTTAERVHSWPPADTPFQVVMTYGSTETTNVLSCLDLGAGSDLTAQATPAEVRAARQVPVGRPIANTRVYILDGFGTPVPVGVVGRLHVAGAGVAGGYHRRDELTAARFRLNPLAEEPSAVLYDTGDLARYRPDGAVELLGRSDAQVKVRGFRVELGEVETAVAAAPGVAEAVVVAREEEWGGTRLVAYVAPAAAEARTVRTHVSRRLPQYMVPAAVVALDALPRLANGKLDLQALPEPAALDTGAEAVAPRDDAETALERIWAALFRVERVGVHDNFFELGGHSLLAFRLIDEVRTAFAVELSLPDLYRSPTVAGLAELVTTSRTTGRSDFAGMSAIEPDPENRFQPFPLTECQQALWVGRGDAVDLGNVGCHGYFEWESDHLDVERFTAAWRKLVLRHDALRTVIRPDALQQVLAEPPDYAIEVLDLRGTEPAEAEATLLRLRERLSHQVLDDGHWPLFDVRLSILPGPWKVRIHLSLDFLISDAWSYFQVLIPDLVQLYERPDEDLPPLRLTFRDYVIGGRDRLAASDVYRRSEIYWLDRIDSLPPAPELPARPPEQEALPIRFDRRDHRLDAATWDRVKAQATEFGVTPSVLLCAIFAETLRAWSGMERFTINFPIFNRLPLHPDVNGLLGDTTTTMLLAVEKFDGTFAERAQALQAQLWADLEHRYFSGVQVLRALARRRGTMAPAMPIVLTSLAGHPPRAFAASLGEATYSISQTPQVSIDFQVFEVAGELLFNWDFLPGLFPDGLVEEMFDAYTEILGRLVDDPAAWRTGSFGLGPFDVAALAASAADRRETRDTGEAWEQFWAGVGRTGSGGDVLWDPDSDSELTAWVGVAVQRMDRALPVVDIGCGNGRFTRAFAGHFPAAIGTDVSASAIAHAVAESAGLPRTAFRTLDATRPEEGAELAEEIGDANVFVRAVLHVLDDAARAAFAETVAELTGDRGVLILLEPAYEESSFGYLGVVGGDRGRAATLVRPLERAGVLHSSRFGDAELDRFFGAAGGWEHVASGAVELDAVDPESDTASVKVPGYFAVVRRAR</sequence>
<evidence type="ECO:0000259" key="10">
    <source>
        <dbReference type="PROSITE" id="PS50075"/>
    </source>
</evidence>
<dbReference type="FunFam" id="3.30.559.10:FF:000023">
    <property type="entry name" value="Non-ribosomal peptide synthetase"/>
    <property type="match status" value="1"/>
</dbReference>
<evidence type="ECO:0000313" key="11">
    <source>
        <dbReference type="EMBL" id="GGK87716.1"/>
    </source>
</evidence>
<keyword evidence="6" id="KW-0597">Phosphoprotein</keyword>
<dbReference type="Pfam" id="PF13649">
    <property type="entry name" value="Methyltransf_25"/>
    <property type="match status" value="1"/>
</dbReference>
<dbReference type="InterPro" id="IPR010071">
    <property type="entry name" value="AA_adenyl_dom"/>
</dbReference>
<comment type="cofactor">
    <cofactor evidence="1">
        <name>pantetheine 4'-phosphate</name>
        <dbReference type="ChEBI" id="CHEBI:47942"/>
    </cofactor>
</comment>
<comment type="caution">
    <text evidence="11">The sequence shown here is derived from an EMBL/GenBank/DDBJ whole genome shotgun (WGS) entry which is preliminary data.</text>
</comment>
<dbReference type="InterPro" id="IPR000873">
    <property type="entry name" value="AMP-dep_synth/lig_dom"/>
</dbReference>
<dbReference type="InterPro" id="IPR057737">
    <property type="entry name" value="Condensation_MtbB-like"/>
</dbReference>
<dbReference type="NCBIfam" id="TIGR01733">
    <property type="entry name" value="AA-adenyl-dom"/>
    <property type="match status" value="1"/>
</dbReference>
<dbReference type="FunFam" id="1.10.1200.10:FF:000016">
    <property type="entry name" value="Non-ribosomal peptide synthase"/>
    <property type="match status" value="1"/>
</dbReference>
<dbReference type="PANTHER" id="PTHR45527">
    <property type="entry name" value="NONRIBOSOMAL PEPTIDE SYNTHETASE"/>
    <property type="match status" value="1"/>
</dbReference>
<dbReference type="InterPro" id="IPR001242">
    <property type="entry name" value="Condensation_dom"/>
</dbReference>
<protein>
    <recommendedName>
        <fullName evidence="4">Phenyloxazoline synthase MbtB</fullName>
    </recommendedName>
    <alternativeName>
        <fullName evidence="8">Mycobactin synthetase protein B</fullName>
    </alternativeName>
</protein>
<dbReference type="GO" id="GO:0031177">
    <property type="term" value="F:phosphopantetheine binding"/>
    <property type="evidence" value="ECO:0007669"/>
    <property type="project" value="InterPro"/>
</dbReference>
<feature type="domain" description="Carrier" evidence="10">
    <location>
        <begin position="737"/>
        <end position="812"/>
    </location>
</feature>
<dbReference type="GO" id="GO:0016874">
    <property type="term" value="F:ligase activity"/>
    <property type="evidence" value="ECO:0007669"/>
    <property type="project" value="UniProtKB-KW"/>
</dbReference>
<dbReference type="EMBL" id="BMQD01000019">
    <property type="protein sequence ID" value="GGK87716.1"/>
    <property type="molecule type" value="Genomic_DNA"/>
</dbReference>
<dbReference type="Gene3D" id="3.40.50.1820">
    <property type="entry name" value="alpha/beta hydrolase"/>
    <property type="match status" value="1"/>
</dbReference>
<dbReference type="Gene3D" id="3.40.50.12780">
    <property type="entry name" value="N-terminal domain of ligase-like"/>
    <property type="match status" value="1"/>
</dbReference>
<dbReference type="GO" id="GO:0009403">
    <property type="term" value="P:toxin biosynthetic process"/>
    <property type="evidence" value="ECO:0007669"/>
    <property type="project" value="UniProtKB-ARBA"/>
</dbReference>
<dbReference type="RefSeq" id="WP_191897229.1">
    <property type="nucleotide sequence ID" value="NZ_BMQD01000019.1"/>
</dbReference>
<dbReference type="Gene3D" id="3.40.50.150">
    <property type="entry name" value="Vaccinia Virus protein VP39"/>
    <property type="match status" value="1"/>
</dbReference>
<dbReference type="SUPFAM" id="SSF52777">
    <property type="entry name" value="CoA-dependent acyltransferases"/>
    <property type="match status" value="2"/>
</dbReference>
<dbReference type="SMART" id="SM00823">
    <property type="entry name" value="PKS_PP"/>
    <property type="match status" value="1"/>
</dbReference>
<gene>
    <name evidence="11" type="ORF">GCM10010126_53970</name>
</gene>
<dbReference type="InterPro" id="IPR009081">
    <property type="entry name" value="PP-bd_ACP"/>
</dbReference>
<evidence type="ECO:0000256" key="1">
    <source>
        <dbReference type="ARBA" id="ARBA00001957"/>
    </source>
</evidence>
<dbReference type="Gene3D" id="3.30.559.10">
    <property type="entry name" value="Chloramphenicol acetyltransferase-like domain"/>
    <property type="match status" value="1"/>
</dbReference>
<dbReference type="GO" id="GO:0072330">
    <property type="term" value="P:monocarboxylic acid biosynthetic process"/>
    <property type="evidence" value="ECO:0007669"/>
    <property type="project" value="UniProtKB-ARBA"/>
</dbReference>
<dbReference type="InterPro" id="IPR029058">
    <property type="entry name" value="AB_hydrolase_fold"/>
</dbReference>
<organism evidence="11 12">
    <name type="scientific">Planomonospora parontospora</name>
    <dbReference type="NCBI Taxonomy" id="58119"/>
    <lineage>
        <taxon>Bacteria</taxon>
        <taxon>Bacillati</taxon>
        <taxon>Actinomycetota</taxon>
        <taxon>Actinomycetes</taxon>
        <taxon>Streptosporangiales</taxon>
        <taxon>Streptosporangiaceae</taxon>
        <taxon>Planomonospora</taxon>
    </lineage>
</organism>
<comment type="similarity">
    <text evidence="3">Belongs to the ATP-dependent AMP-binding enzyme family. MbtB subfamily.</text>
</comment>
<dbReference type="Gene3D" id="3.30.300.30">
    <property type="match status" value="1"/>
</dbReference>
<dbReference type="InterPro" id="IPR023213">
    <property type="entry name" value="CAT-like_dom_sf"/>
</dbReference>
<evidence type="ECO:0000256" key="8">
    <source>
        <dbReference type="ARBA" id="ARBA00033440"/>
    </source>
</evidence>
<dbReference type="InterPro" id="IPR036736">
    <property type="entry name" value="ACP-like_sf"/>
</dbReference>
<keyword evidence="5" id="KW-0596">Phosphopantetheine</keyword>
<reference evidence="11" key="2">
    <citation type="submission" date="2022-09" db="EMBL/GenBank/DDBJ databases">
        <authorList>
            <person name="Sun Q."/>
            <person name="Ohkuma M."/>
        </authorList>
    </citation>
    <scope>NUCLEOTIDE SEQUENCE</scope>
    <source>
        <strain evidence="11">JCM 3093</strain>
    </source>
</reference>
<dbReference type="InterPro" id="IPR025110">
    <property type="entry name" value="AMP-bd_C"/>
</dbReference>
<reference evidence="11" key="1">
    <citation type="journal article" date="2014" name="Int. J. Syst. Evol. Microbiol.">
        <title>Complete genome sequence of Corynebacterium casei LMG S-19264T (=DSM 44701T), isolated from a smear-ripened cheese.</title>
        <authorList>
            <consortium name="US DOE Joint Genome Institute (JGI-PGF)"/>
            <person name="Walter F."/>
            <person name="Albersmeier A."/>
            <person name="Kalinowski J."/>
            <person name="Ruckert C."/>
        </authorList>
    </citation>
    <scope>NUCLEOTIDE SEQUENCE</scope>
    <source>
        <strain evidence="11">JCM 3093</strain>
    </source>
</reference>
<dbReference type="GO" id="GO:0005737">
    <property type="term" value="C:cytoplasm"/>
    <property type="evidence" value="ECO:0007669"/>
    <property type="project" value="TreeGrafter"/>
</dbReference>
<dbReference type="CDD" id="cd02440">
    <property type="entry name" value="AdoMet_MTases"/>
    <property type="match status" value="1"/>
</dbReference>
<dbReference type="CDD" id="cd05930">
    <property type="entry name" value="A_NRPS"/>
    <property type="match status" value="1"/>
</dbReference>
<dbReference type="Pfam" id="PF00668">
    <property type="entry name" value="Condensation"/>
    <property type="match status" value="1"/>
</dbReference>
<evidence type="ECO:0000256" key="9">
    <source>
        <dbReference type="SAM" id="MobiDB-lite"/>
    </source>
</evidence>
<evidence type="ECO:0000256" key="7">
    <source>
        <dbReference type="ARBA" id="ARBA00022598"/>
    </source>
</evidence>
<dbReference type="PANTHER" id="PTHR45527:SF1">
    <property type="entry name" value="FATTY ACID SYNTHASE"/>
    <property type="match status" value="1"/>
</dbReference>
<accession>A0AA37BL90</accession>
<evidence type="ECO:0000256" key="3">
    <source>
        <dbReference type="ARBA" id="ARBA00007380"/>
    </source>
</evidence>
<feature type="region of interest" description="Disordered" evidence="9">
    <location>
        <begin position="105"/>
        <end position="137"/>
    </location>
</feature>
<comment type="pathway">
    <text evidence="2">Siderophore biosynthesis; mycobactin biosynthesis.</text>
</comment>
<dbReference type="Proteomes" id="UP000627984">
    <property type="component" value="Unassembled WGS sequence"/>
</dbReference>
<dbReference type="InterPro" id="IPR029063">
    <property type="entry name" value="SAM-dependent_MTases_sf"/>
</dbReference>
<dbReference type="CDD" id="cd19535">
    <property type="entry name" value="Cyc_NRPS"/>
    <property type="match status" value="1"/>
</dbReference>
<proteinExistence type="inferred from homology"/>
<dbReference type="PROSITE" id="PS50075">
    <property type="entry name" value="CARRIER"/>
    <property type="match status" value="1"/>
</dbReference>
<dbReference type="Pfam" id="PF00501">
    <property type="entry name" value="AMP-binding"/>
    <property type="match status" value="1"/>
</dbReference>
<evidence type="ECO:0000256" key="4">
    <source>
        <dbReference type="ARBA" id="ARBA00016743"/>
    </source>
</evidence>
<dbReference type="InterPro" id="IPR020806">
    <property type="entry name" value="PKS_PP-bd"/>
</dbReference>
<dbReference type="PROSITE" id="PS00455">
    <property type="entry name" value="AMP_BINDING"/>
    <property type="match status" value="1"/>
</dbReference>
<evidence type="ECO:0000313" key="12">
    <source>
        <dbReference type="Proteomes" id="UP000627984"/>
    </source>
</evidence>
<dbReference type="Gene3D" id="3.30.559.30">
    <property type="entry name" value="Nonribosomal peptide synthetase, condensation domain"/>
    <property type="match status" value="2"/>
</dbReference>